<keyword evidence="2" id="KW-0663">Pyridoxal phosphate</keyword>
<accession>X1M5C4</accession>
<feature type="non-terminal residue" evidence="4">
    <location>
        <position position="114"/>
    </location>
</feature>
<dbReference type="Gene3D" id="3.40.640.10">
    <property type="entry name" value="Type I PLP-dependent aspartate aminotransferase-like (Major domain)"/>
    <property type="match status" value="1"/>
</dbReference>
<evidence type="ECO:0000256" key="1">
    <source>
        <dbReference type="ARBA" id="ARBA00001933"/>
    </source>
</evidence>
<dbReference type="InterPro" id="IPR015421">
    <property type="entry name" value="PyrdxlP-dep_Trfase_major"/>
</dbReference>
<dbReference type="EMBL" id="BARV01015069">
    <property type="protein sequence ID" value="GAI26503.1"/>
    <property type="molecule type" value="Genomic_DNA"/>
</dbReference>
<dbReference type="AlphaFoldDB" id="X1M5C4"/>
<comment type="cofactor">
    <cofactor evidence="1">
        <name>pyridoxal 5'-phosphate</name>
        <dbReference type="ChEBI" id="CHEBI:597326"/>
    </cofactor>
</comment>
<reference evidence="4" key="1">
    <citation type="journal article" date="2014" name="Front. Microbiol.">
        <title>High frequency of phylogenetically diverse reductive dehalogenase-homologous genes in deep subseafloor sedimentary metagenomes.</title>
        <authorList>
            <person name="Kawai M."/>
            <person name="Futagami T."/>
            <person name="Toyoda A."/>
            <person name="Takaki Y."/>
            <person name="Nishi S."/>
            <person name="Hori S."/>
            <person name="Arai W."/>
            <person name="Tsubouchi T."/>
            <person name="Morono Y."/>
            <person name="Uchiyama I."/>
            <person name="Ito T."/>
            <person name="Fujiyama A."/>
            <person name="Inagaki F."/>
            <person name="Takami H."/>
        </authorList>
    </citation>
    <scope>NUCLEOTIDE SEQUENCE</scope>
    <source>
        <strain evidence="4">Expedition CK06-06</strain>
    </source>
</reference>
<dbReference type="PANTHER" id="PTHR42885:SF1">
    <property type="entry name" value="THREONINE-PHOSPHATE DECARBOXYLASE"/>
    <property type="match status" value="1"/>
</dbReference>
<dbReference type="PANTHER" id="PTHR42885">
    <property type="entry name" value="HISTIDINOL-PHOSPHATE AMINOTRANSFERASE-RELATED"/>
    <property type="match status" value="1"/>
</dbReference>
<dbReference type="SUPFAM" id="SSF53383">
    <property type="entry name" value="PLP-dependent transferases"/>
    <property type="match status" value="1"/>
</dbReference>
<organism evidence="4">
    <name type="scientific">marine sediment metagenome</name>
    <dbReference type="NCBI Taxonomy" id="412755"/>
    <lineage>
        <taxon>unclassified sequences</taxon>
        <taxon>metagenomes</taxon>
        <taxon>ecological metagenomes</taxon>
    </lineage>
</organism>
<proteinExistence type="predicted"/>
<dbReference type="Gene3D" id="3.90.1150.10">
    <property type="entry name" value="Aspartate Aminotransferase, domain 1"/>
    <property type="match status" value="1"/>
</dbReference>
<sequence length="114" mass="12824">MHIHGGNVEEIARKYGLREERIMDFSANINPLGSPSKVIKTLKENLDKIARYPDPEAIDLRKALSKYLKVNPENIIAGNGAVELIHLISRTLRPKKALIVVPTFSEYEFALKSV</sequence>
<name>X1M5C4_9ZZZZ</name>
<gene>
    <name evidence="4" type="ORF">S06H3_26111</name>
</gene>
<evidence type="ECO:0000313" key="4">
    <source>
        <dbReference type="EMBL" id="GAI26503.1"/>
    </source>
</evidence>
<dbReference type="InterPro" id="IPR015424">
    <property type="entry name" value="PyrdxlP-dep_Trfase"/>
</dbReference>
<evidence type="ECO:0000256" key="2">
    <source>
        <dbReference type="ARBA" id="ARBA00022898"/>
    </source>
</evidence>
<dbReference type="Pfam" id="PF00155">
    <property type="entry name" value="Aminotran_1_2"/>
    <property type="match status" value="1"/>
</dbReference>
<dbReference type="InterPro" id="IPR015422">
    <property type="entry name" value="PyrdxlP-dep_Trfase_small"/>
</dbReference>
<dbReference type="GO" id="GO:0030170">
    <property type="term" value="F:pyridoxal phosphate binding"/>
    <property type="evidence" value="ECO:0007669"/>
    <property type="project" value="InterPro"/>
</dbReference>
<protein>
    <recommendedName>
        <fullName evidence="3">Aminotransferase class I/classII large domain-containing protein</fullName>
    </recommendedName>
</protein>
<dbReference type="InterPro" id="IPR004839">
    <property type="entry name" value="Aminotransferase_I/II_large"/>
</dbReference>
<feature type="domain" description="Aminotransferase class I/classII large" evidence="3">
    <location>
        <begin position="21"/>
        <end position="108"/>
    </location>
</feature>
<evidence type="ECO:0000259" key="3">
    <source>
        <dbReference type="Pfam" id="PF00155"/>
    </source>
</evidence>
<comment type="caution">
    <text evidence="4">The sequence shown here is derived from an EMBL/GenBank/DDBJ whole genome shotgun (WGS) entry which is preliminary data.</text>
</comment>